<dbReference type="EMBL" id="JAKUCV010000021">
    <property type="protein sequence ID" value="KAJ4851566.1"/>
    <property type="molecule type" value="Genomic_DNA"/>
</dbReference>
<feature type="non-terminal residue" evidence="1">
    <location>
        <position position="1"/>
    </location>
</feature>
<accession>A0A9Q0JQK1</accession>
<comment type="caution">
    <text evidence="1">The sequence shown here is derived from an EMBL/GenBank/DDBJ whole genome shotgun (WGS) entry which is preliminary data.</text>
</comment>
<name>A0A9Q0JQK1_9ROSI</name>
<protein>
    <submittedName>
        <fullName evidence="1">Uncharacterized protein</fullName>
    </submittedName>
</protein>
<proteinExistence type="predicted"/>
<gene>
    <name evidence="1" type="ORF">Tsubulata_044160</name>
</gene>
<dbReference type="Proteomes" id="UP001141552">
    <property type="component" value="Unassembled WGS sequence"/>
</dbReference>
<reference evidence="1" key="1">
    <citation type="submission" date="2022-02" db="EMBL/GenBank/DDBJ databases">
        <authorList>
            <person name="Henning P.M."/>
            <person name="McCubbin A.G."/>
            <person name="Shore J.S."/>
        </authorList>
    </citation>
    <scope>NUCLEOTIDE SEQUENCE</scope>
    <source>
        <strain evidence="1">F60SS</strain>
        <tissue evidence="1">Leaves</tissue>
    </source>
</reference>
<keyword evidence="2" id="KW-1185">Reference proteome</keyword>
<evidence type="ECO:0000313" key="2">
    <source>
        <dbReference type="Proteomes" id="UP001141552"/>
    </source>
</evidence>
<evidence type="ECO:0000313" key="1">
    <source>
        <dbReference type="EMBL" id="KAJ4851566.1"/>
    </source>
</evidence>
<reference evidence="1" key="2">
    <citation type="journal article" date="2023" name="Plants (Basel)">
        <title>Annotation of the Turnera subulata (Passifloraceae) Draft Genome Reveals the S-Locus Evolved after the Divergence of Turneroideae from Passifloroideae in a Stepwise Manner.</title>
        <authorList>
            <person name="Henning P.M."/>
            <person name="Roalson E.H."/>
            <person name="Mir W."/>
            <person name="McCubbin A.G."/>
            <person name="Shore J.S."/>
        </authorList>
    </citation>
    <scope>NUCLEOTIDE SEQUENCE</scope>
    <source>
        <strain evidence="1">F60SS</strain>
    </source>
</reference>
<dbReference type="AlphaFoldDB" id="A0A9Q0JQK1"/>
<organism evidence="1 2">
    <name type="scientific">Turnera subulata</name>
    <dbReference type="NCBI Taxonomy" id="218843"/>
    <lineage>
        <taxon>Eukaryota</taxon>
        <taxon>Viridiplantae</taxon>
        <taxon>Streptophyta</taxon>
        <taxon>Embryophyta</taxon>
        <taxon>Tracheophyta</taxon>
        <taxon>Spermatophyta</taxon>
        <taxon>Magnoliopsida</taxon>
        <taxon>eudicotyledons</taxon>
        <taxon>Gunneridae</taxon>
        <taxon>Pentapetalae</taxon>
        <taxon>rosids</taxon>
        <taxon>fabids</taxon>
        <taxon>Malpighiales</taxon>
        <taxon>Passifloraceae</taxon>
        <taxon>Turnera</taxon>
    </lineage>
</organism>
<sequence>RCYSLFVFCLVPEKTTHFDETEKTSTLKHKDRNFRQYPSFSARFTSIPTFKTQTWSILPLHFH</sequence>